<dbReference type="STRING" id="1317125.SAMN05444128_1902"/>
<evidence type="ECO:0000313" key="5">
    <source>
        <dbReference type="Proteomes" id="UP000187181"/>
    </source>
</evidence>
<dbReference type="InterPro" id="IPR026444">
    <property type="entry name" value="Secre_tail"/>
</dbReference>
<dbReference type="NCBIfam" id="TIGR04183">
    <property type="entry name" value="Por_Secre_tail"/>
    <property type="match status" value="1"/>
</dbReference>
<evidence type="ECO:0000313" key="4">
    <source>
        <dbReference type="EMBL" id="SIT88751.1"/>
    </source>
</evidence>
<organism evidence="4 5">
    <name type="scientific">Pontibacter indicus</name>
    <dbReference type="NCBI Taxonomy" id="1317125"/>
    <lineage>
        <taxon>Bacteria</taxon>
        <taxon>Pseudomonadati</taxon>
        <taxon>Bacteroidota</taxon>
        <taxon>Cytophagia</taxon>
        <taxon>Cytophagales</taxon>
        <taxon>Hymenobacteraceae</taxon>
        <taxon>Pontibacter</taxon>
    </lineage>
</organism>
<evidence type="ECO:0000259" key="3">
    <source>
        <dbReference type="Pfam" id="PF19081"/>
    </source>
</evidence>
<reference evidence="5" key="1">
    <citation type="submission" date="2017-01" db="EMBL/GenBank/DDBJ databases">
        <authorList>
            <person name="Varghese N."/>
            <person name="Submissions S."/>
        </authorList>
    </citation>
    <scope>NUCLEOTIDE SEQUENCE [LARGE SCALE GENOMIC DNA]</scope>
    <source>
        <strain evidence="5">LP100</strain>
    </source>
</reference>
<dbReference type="RefSeq" id="WP_083704174.1">
    <property type="nucleotide sequence ID" value="NZ_FTPP01000002.1"/>
</dbReference>
<sequence length="467" mass="50020">MKYVYTLVIVLILFIASAQLAAAQGQTTIDIQPKCTLANQNFELTIYRLTGNDFNGSTTITINGQVFSVFVERTKAQIKIAVPANLISTAGNVQVVANTASGVSQGSVLSVVGPLSVTSTSFCGRTTLTAQGAPANGSYRWYNAAGQYINGATSASLSVTQAGQYAVSIVTATGCETARVPVNATVKPQLSANTEFARQDVTVGKPAVLQLNSEVFDRSHGASIRWEAYNFVTGARNVLGLTEAPKGGSASFQVPNVEANTYYEAFITAIDGMCYEEYMLYATTQGIVSLPVELVSFKAQSTKEGVQLSWKTASELDNRGFEVEASADGKNFRKVAFVESKVGTTSLTQHYSFLDTRAVAGANYYRLKQIDFDGAFEYSKTVAINITLASAATVYPTLATTDITVRLASTDDQVTIAVADMAGKQLLAVQNPADRQVVLPVQQLQQGVYFVTVTSGTQKEVIRFVKR</sequence>
<protein>
    <submittedName>
        <fullName evidence="4">Por secretion system C-terminal sorting domain-containing protein</fullName>
    </submittedName>
</protein>
<feature type="chain" id="PRO_5013204180" evidence="1">
    <location>
        <begin position="22"/>
        <end position="467"/>
    </location>
</feature>
<keyword evidence="5" id="KW-1185">Reference proteome</keyword>
<dbReference type="Pfam" id="PF19081">
    <property type="entry name" value="Ig_7"/>
    <property type="match status" value="1"/>
</dbReference>
<proteinExistence type="predicted"/>
<dbReference type="InterPro" id="IPR044023">
    <property type="entry name" value="Ig_7"/>
</dbReference>
<dbReference type="OrthoDB" id="842906at2"/>
<evidence type="ECO:0000259" key="2">
    <source>
        <dbReference type="Pfam" id="PF18962"/>
    </source>
</evidence>
<evidence type="ECO:0000256" key="1">
    <source>
        <dbReference type="SAM" id="SignalP"/>
    </source>
</evidence>
<dbReference type="Pfam" id="PF18962">
    <property type="entry name" value="Por_Secre_tail"/>
    <property type="match status" value="1"/>
</dbReference>
<keyword evidence="1" id="KW-0732">Signal</keyword>
<feature type="domain" description="Ig-like" evidence="3">
    <location>
        <begin position="119"/>
        <end position="188"/>
    </location>
</feature>
<dbReference type="AlphaFoldDB" id="A0A1R3XCW6"/>
<feature type="signal peptide" evidence="1">
    <location>
        <begin position="1"/>
        <end position="21"/>
    </location>
</feature>
<dbReference type="Proteomes" id="UP000187181">
    <property type="component" value="Unassembled WGS sequence"/>
</dbReference>
<gene>
    <name evidence="4" type="ORF">SAMN05444128_1902</name>
</gene>
<dbReference type="Gene3D" id="2.60.40.10">
    <property type="entry name" value="Immunoglobulins"/>
    <property type="match status" value="2"/>
</dbReference>
<feature type="domain" description="Secretion system C-terminal sorting" evidence="2">
    <location>
        <begin position="394"/>
        <end position="461"/>
    </location>
</feature>
<accession>A0A1R3XCW6</accession>
<dbReference type="EMBL" id="FTPP01000002">
    <property type="protein sequence ID" value="SIT88751.1"/>
    <property type="molecule type" value="Genomic_DNA"/>
</dbReference>
<name>A0A1R3XCW6_9BACT</name>
<dbReference type="InterPro" id="IPR013783">
    <property type="entry name" value="Ig-like_fold"/>
</dbReference>